<dbReference type="AlphaFoldDB" id="A0A8H3HV44"/>
<proteinExistence type="predicted"/>
<feature type="region of interest" description="Disordered" evidence="1">
    <location>
        <begin position="456"/>
        <end position="498"/>
    </location>
</feature>
<evidence type="ECO:0000313" key="3">
    <source>
        <dbReference type="Proteomes" id="UP000663827"/>
    </source>
</evidence>
<protein>
    <submittedName>
        <fullName evidence="2">Uncharacterized protein</fullName>
    </submittedName>
</protein>
<organism evidence="2 3">
    <name type="scientific">Rhizoctonia solani</name>
    <dbReference type="NCBI Taxonomy" id="456999"/>
    <lineage>
        <taxon>Eukaryota</taxon>
        <taxon>Fungi</taxon>
        <taxon>Dikarya</taxon>
        <taxon>Basidiomycota</taxon>
        <taxon>Agaricomycotina</taxon>
        <taxon>Agaricomycetes</taxon>
        <taxon>Cantharellales</taxon>
        <taxon>Ceratobasidiaceae</taxon>
        <taxon>Rhizoctonia</taxon>
    </lineage>
</organism>
<name>A0A8H3HV44_9AGAM</name>
<feature type="region of interest" description="Disordered" evidence="1">
    <location>
        <begin position="322"/>
        <end position="361"/>
    </location>
</feature>
<comment type="caution">
    <text evidence="2">The sequence shown here is derived from an EMBL/GenBank/DDBJ whole genome shotgun (WGS) entry which is preliminary data.</text>
</comment>
<feature type="compositionally biased region" description="Acidic residues" evidence="1">
    <location>
        <begin position="458"/>
        <end position="469"/>
    </location>
</feature>
<feature type="compositionally biased region" description="Low complexity" evidence="1">
    <location>
        <begin position="470"/>
        <end position="482"/>
    </location>
</feature>
<sequence length="520" mass="57885">MSRPEEATQTISPVITDVNEATATRTIVPLPGHVSQAESQAGSRTESQARRTWADCVGWDGEFRPLNDVAYKERPEVKKLNELVQESFAVPAWLANTKSPQYVHYSTHMKDRFYIVEYLAGYVSGPCYKTSENDKLSANVVECLPLILHIIYQTHILESKNAKLGAAETDRRHPVDMLGSLVWDFHSDGLVAYRTERQLQIPYAHLKNVSYVKPDACAFIPVPKDIPIVPPQAKSGLSCFFPTQSSPGHKYLLHWVTEFKSRGHTANSRHQVVEGLVSALYQRRAFGFPNHFVFGTAHHSGTTLEVLAATWVRSEPVNSGTYPKHEANAKSTAPAVGQASVPSGSELRGADGAGGESKTDTGVTEDIKKYNKIVVYTIETFSMDDISHLLRLYLLMRCTWRLAQDYQKDIKEDNAVRIIQLLGEAKSFYEWAPPPPPPSDRGMKRRKLNNCLSSVAETEQEEVDADDSMSVDQDYSSDSVSDPQEFESSSDPGPTCRITGEVAKYTLKNYAHEEQIGASD</sequence>
<accession>A0A8H3HV44</accession>
<gene>
    <name evidence="2" type="ORF">RDB_LOCUS14638</name>
</gene>
<dbReference type="Proteomes" id="UP000663827">
    <property type="component" value="Unassembled WGS sequence"/>
</dbReference>
<dbReference type="EMBL" id="CAJNJQ010000312">
    <property type="protein sequence ID" value="CAE7069960.1"/>
    <property type="molecule type" value="Genomic_DNA"/>
</dbReference>
<evidence type="ECO:0000256" key="1">
    <source>
        <dbReference type="SAM" id="MobiDB-lite"/>
    </source>
</evidence>
<reference evidence="2" key="1">
    <citation type="submission" date="2021-01" db="EMBL/GenBank/DDBJ databases">
        <authorList>
            <person name="Kaushik A."/>
        </authorList>
    </citation>
    <scope>NUCLEOTIDE SEQUENCE</scope>
    <source>
        <strain evidence="2">AG5</strain>
    </source>
</reference>
<evidence type="ECO:0000313" key="2">
    <source>
        <dbReference type="EMBL" id="CAE7069960.1"/>
    </source>
</evidence>